<evidence type="ECO:0000313" key="14">
    <source>
        <dbReference type="EMBL" id="CAD5222231.1"/>
    </source>
</evidence>
<dbReference type="GO" id="GO:0005886">
    <property type="term" value="C:plasma membrane"/>
    <property type="evidence" value="ECO:0007669"/>
    <property type="project" value="UniProtKB-SubCell"/>
</dbReference>
<dbReference type="OrthoDB" id="5867527at2759"/>
<dbReference type="PRINTS" id="PR01262">
    <property type="entry name" value="INNEXIN"/>
</dbReference>
<evidence type="ECO:0000256" key="3">
    <source>
        <dbReference type="ARBA" id="ARBA00022448"/>
    </source>
</evidence>
<dbReference type="Proteomes" id="UP000659654">
    <property type="component" value="Unassembled WGS sequence"/>
</dbReference>
<keyword evidence="3 12" id="KW-0813">Transport</keyword>
<dbReference type="GO" id="GO:0034220">
    <property type="term" value="P:monoatomic ion transmembrane transport"/>
    <property type="evidence" value="ECO:0007669"/>
    <property type="project" value="UniProtKB-KW"/>
</dbReference>
<sequence length="514" mass="59967">MMIFRVMHAVPYSNQAPVQDVIANLHSYFTCNLLIGLAVLLSYKQFGGRPIECMLPLTGISFNKAWEQYAETYCWSEDTYYVSFNETVELFNPQQKRDKRISYYQWMPFFLLFQAACFKVPTLIWKYFGSQSGMRVGEVLRLATNEANSDPNTRKANIQALAMHLKGALKFHYRLKKKNLLPHKFIRCLNIKYSSYYVAVIYIFSKTAFLINVLGQTELLNRYLIPSAQKNFGLWAWFGIWSGNRTWEESGLFPRVSLCDFEVREMGQTTTHTVQCVLLLNVFTEKAFMILWAWYNVLSLITLANLTTWFFGLLNPRSQAHFIINHLEMSGDKAFLADTPEGLKEVQIQVDKFIDKYLRTDGIFILKLIAQHADVVFTTDLIAELWMHHYMIEDKRQNIFKEIQLTEDKWKEKLRRLEAIEARSRQSEEEPYIPKLANLHQNPSPYMVRRESVQSITSELKRHRSVEDVSVPIGDYESSSDEEYMTANSRRGSRQSAKRRGSRTSPEKPPVKFS</sequence>
<keyword evidence="6" id="KW-0303">Gap junction</keyword>
<reference evidence="15" key="2">
    <citation type="submission" date="2020-08" db="EMBL/GenBank/DDBJ databases">
        <authorList>
            <person name="Kikuchi T."/>
        </authorList>
    </citation>
    <scope>NUCLEOTIDE SEQUENCE</scope>
    <source>
        <strain evidence="14">Ka4C1</strain>
    </source>
</reference>
<organism evidence="16 18">
    <name type="scientific">Bursaphelenchus xylophilus</name>
    <name type="common">Pinewood nematode worm</name>
    <name type="synonym">Aphelenchoides xylophilus</name>
    <dbReference type="NCBI Taxonomy" id="6326"/>
    <lineage>
        <taxon>Eukaryota</taxon>
        <taxon>Metazoa</taxon>
        <taxon>Ecdysozoa</taxon>
        <taxon>Nematoda</taxon>
        <taxon>Chromadorea</taxon>
        <taxon>Rhabditida</taxon>
        <taxon>Tylenchina</taxon>
        <taxon>Tylenchomorpha</taxon>
        <taxon>Aphelenchoidea</taxon>
        <taxon>Aphelenchoididae</taxon>
        <taxon>Bursaphelenchus</taxon>
    </lineage>
</organism>
<comment type="function">
    <text evidence="12">Structural component of the gap junctions.</text>
</comment>
<evidence type="ECO:0000256" key="4">
    <source>
        <dbReference type="ARBA" id="ARBA00022475"/>
    </source>
</evidence>
<dbReference type="WBParaSite" id="BXY_1516800.1">
    <property type="protein sequence ID" value="BXY_1516800.1"/>
    <property type="gene ID" value="BXY_1516800"/>
</dbReference>
<evidence type="ECO:0000256" key="12">
    <source>
        <dbReference type="RuleBase" id="RU010713"/>
    </source>
</evidence>
<dbReference type="eggNOG" id="ENOG502RRNR">
    <property type="taxonomic scope" value="Eukaryota"/>
</dbReference>
<feature type="compositionally biased region" description="Basic and acidic residues" evidence="13">
    <location>
        <begin position="505"/>
        <end position="514"/>
    </location>
</feature>
<keyword evidence="4" id="KW-1003">Cell membrane</keyword>
<evidence type="ECO:0000256" key="9">
    <source>
        <dbReference type="ARBA" id="ARBA00023065"/>
    </source>
</evidence>
<feature type="transmembrane region" description="Helical" evidence="12">
    <location>
        <begin position="292"/>
        <end position="314"/>
    </location>
</feature>
<dbReference type="Proteomes" id="UP000095284">
    <property type="component" value="Unplaced"/>
</dbReference>
<comment type="caution">
    <text evidence="12">Lacks conserved residue(s) required for the propagation of feature annotation.</text>
</comment>
<dbReference type="GO" id="GO:0005921">
    <property type="term" value="C:gap junction"/>
    <property type="evidence" value="ECO:0007669"/>
    <property type="project" value="UniProtKB-SubCell"/>
</dbReference>
<evidence type="ECO:0000313" key="16">
    <source>
        <dbReference type="Proteomes" id="UP000095284"/>
    </source>
</evidence>
<evidence type="ECO:0000256" key="1">
    <source>
        <dbReference type="ARBA" id="ARBA00004610"/>
    </source>
</evidence>
<evidence type="ECO:0000256" key="10">
    <source>
        <dbReference type="ARBA" id="ARBA00023136"/>
    </source>
</evidence>
<evidence type="ECO:0000256" key="11">
    <source>
        <dbReference type="ARBA" id="ARBA00023303"/>
    </source>
</evidence>
<evidence type="ECO:0000313" key="15">
    <source>
        <dbReference type="EMBL" id="CAG9109515.1"/>
    </source>
</evidence>
<evidence type="ECO:0000313" key="18">
    <source>
        <dbReference type="WBParaSite" id="BXY_1516800.1"/>
    </source>
</evidence>
<comment type="subcellular location">
    <subcellularLocation>
        <location evidence="1">Cell junction</location>
        <location evidence="1">Gap junction</location>
    </subcellularLocation>
    <subcellularLocation>
        <location evidence="2 12">Cell membrane</location>
        <topology evidence="2 12">Multi-pass membrane protein</topology>
    </subcellularLocation>
</comment>
<dbReference type="GO" id="GO:0005243">
    <property type="term" value="F:gap junction channel activity"/>
    <property type="evidence" value="ECO:0007669"/>
    <property type="project" value="TreeGrafter"/>
</dbReference>
<keyword evidence="8 12" id="KW-1133">Transmembrane helix</keyword>
<keyword evidence="17" id="KW-1185">Reference proteome</keyword>
<evidence type="ECO:0000256" key="5">
    <source>
        <dbReference type="ARBA" id="ARBA00022692"/>
    </source>
</evidence>
<dbReference type="Proteomes" id="UP000582659">
    <property type="component" value="Unassembled WGS sequence"/>
</dbReference>
<comment type="similarity">
    <text evidence="12">Belongs to the pannexin family.</text>
</comment>
<dbReference type="PROSITE" id="PS51013">
    <property type="entry name" value="PANNEXIN"/>
    <property type="match status" value="1"/>
</dbReference>
<evidence type="ECO:0000256" key="13">
    <source>
        <dbReference type="SAM" id="MobiDB-lite"/>
    </source>
</evidence>
<keyword evidence="5 12" id="KW-0812">Transmembrane</keyword>
<reference evidence="18" key="1">
    <citation type="submission" date="2016-11" db="UniProtKB">
        <authorList>
            <consortium name="WormBaseParasite"/>
        </authorList>
    </citation>
    <scope>IDENTIFICATION</scope>
</reference>
<name>A0A1I7SQ23_BURXY</name>
<dbReference type="EMBL" id="CAJFDI010000003">
    <property type="protein sequence ID" value="CAD5222231.1"/>
    <property type="molecule type" value="Genomic_DNA"/>
</dbReference>
<dbReference type="AlphaFoldDB" id="A0A1I7SQ23"/>
<evidence type="ECO:0000256" key="7">
    <source>
        <dbReference type="ARBA" id="ARBA00022949"/>
    </source>
</evidence>
<keyword evidence="11 12" id="KW-0407">Ion channel</keyword>
<keyword evidence="9 12" id="KW-0406">Ion transport</keyword>
<dbReference type="Pfam" id="PF00876">
    <property type="entry name" value="Innexin"/>
    <property type="match status" value="1"/>
</dbReference>
<evidence type="ECO:0000256" key="2">
    <source>
        <dbReference type="ARBA" id="ARBA00004651"/>
    </source>
</evidence>
<feature type="compositionally biased region" description="Basic residues" evidence="13">
    <location>
        <begin position="491"/>
        <end position="502"/>
    </location>
</feature>
<dbReference type="PANTHER" id="PTHR11893">
    <property type="entry name" value="INNEXIN"/>
    <property type="match status" value="1"/>
</dbReference>
<dbReference type="InterPro" id="IPR000990">
    <property type="entry name" value="Innexin"/>
</dbReference>
<feature type="transmembrane region" description="Helical" evidence="12">
    <location>
        <begin position="194"/>
        <end position="214"/>
    </location>
</feature>
<evidence type="ECO:0000313" key="17">
    <source>
        <dbReference type="Proteomes" id="UP000659654"/>
    </source>
</evidence>
<protein>
    <recommendedName>
        <fullName evidence="12">Innexin</fullName>
    </recommendedName>
</protein>
<feature type="region of interest" description="Disordered" evidence="13">
    <location>
        <begin position="471"/>
        <end position="514"/>
    </location>
</feature>
<evidence type="ECO:0000256" key="8">
    <source>
        <dbReference type="ARBA" id="ARBA00022989"/>
    </source>
</evidence>
<accession>A0A1I7SQ23</accession>
<feature type="transmembrane region" description="Helical" evidence="12">
    <location>
        <begin position="106"/>
        <end position="128"/>
    </location>
</feature>
<keyword evidence="7" id="KW-0965">Cell junction</keyword>
<evidence type="ECO:0000256" key="6">
    <source>
        <dbReference type="ARBA" id="ARBA00022868"/>
    </source>
</evidence>
<keyword evidence="10 12" id="KW-0472">Membrane</keyword>
<dbReference type="PANTHER" id="PTHR11893:SF9">
    <property type="entry name" value="INNEXIN-7"/>
    <property type="match status" value="1"/>
</dbReference>
<proteinExistence type="inferred from homology"/>
<dbReference type="EMBL" id="CAJFCV020000003">
    <property type="protein sequence ID" value="CAG9109515.1"/>
    <property type="molecule type" value="Genomic_DNA"/>
</dbReference>
<gene>
    <name evidence="12" type="primary">inx</name>
    <name evidence="14" type="ORF">BXYJ_LOCUS7199</name>
</gene>